<feature type="compositionally biased region" description="Polar residues" evidence="1">
    <location>
        <begin position="10"/>
        <end position="23"/>
    </location>
</feature>
<evidence type="ECO:0000313" key="2">
    <source>
        <dbReference type="EMBL" id="KAG9236811.1"/>
    </source>
</evidence>
<evidence type="ECO:0000256" key="1">
    <source>
        <dbReference type="SAM" id="MobiDB-lite"/>
    </source>
</evidence>
<evidence type="ECO:0000313" key="3">
    <source>
        <dbReference type="Proteomes" id="UP000824998"/>
    </source>
</evidence>
<feature type="region of interest" description="Disordered" evidence="1">
    <location>
        <begin position="1"/>
        <end position="23"/>
    </location>
</feature>
<comment type="caution">
    <text evidence="2">The sequence shown here is derived from an EMBL/GenBank/DDBJ whole genome shotgun (WGS) entry which is preliminary data.</text>
</comment>
<organism evidence="2 3">
    <name type="scientific">Amylocarpus encephaloides</name>
    <dbReference type="NCBI Taxonomy" id="45428"/>
    <lineage>
        <taxon>Eukaryota</taxon>
        <taxon>Fungi</taxon>
        <taxon>Dikarya</taxon>
        <taxon>Ascomycota</taxon>
        <taxon>Pezizomycotina</taxon>
        <taxon>Leotiomycetes</taxon>
        <taxon>Helotiales</taxon>
        <taxon>Helotiales incertae sedis</taxon>
        <taxon>Amylocarpus</taxon>
    </lineage>
</organism>
<sequence>MDELRCRNPSLHNRTQSANSIRTPTHSEASMLFSILPTAVQARIPKLPSLRRSVSIYGLAAMRKFPESGMNSGSRIPDLGYTSTMVLSRAGGVSQEEEISSYFGGSDSLEDGGFQIGSPLATESKRGMEVGESSTGISWKYANQGLNLLGHAISESSSIPQEAGNASFARQLYIHALTYLLRALPSDMTMTEKLSVRSALPPGVFEPMSINGDGELANNRPNSVKIPPRSLLHRMLATSILQLFIFFQLVLPYVKTFLQTAYRYEREHKISEKVLTQSITTVDQIGKRGLSVTGAIYGMGDGKVGQAITETASWVFEGVTGGIHEGVGEGMTMMGVCRPSALERE</sequence>
<dbReference type="OrthoDB" id="190201at2759"/>
<dbReference type="AlphaFoldDB" id="A0A9P7YNH1"/>
<accession>A0A9P7YNH1</accession>
<protein>
    <submittedName>
        <fullName evidence="2">Uncharacterized protein</fullName>
    </submittedName>
</protein>
<gene>
    <name evidence="2" type="ORF">BJ875DRAFT_419440</name>
</gene>
<dbReference type="Proteomes" id="UP000824998">
    <property type="component" value="Unassembled WGS sequence"/>
</dbReference>
<name>A0A9P7YNH1_9HELO</name>
<keyword evidence="3" id="KW-1185">Reference proteome</keyword>
<dbReference type="EMBL" id="MU251399">
    <property type="protein sequence ID" value="KAG9236811.1"/>
    <property type="molecule type" value="Genomic_DNA"/>
</dbReference>
<reference evidence="2" key="1">
    <citation type="journal article" date="2021" name="IMA Fungus">
        <title>Genomic characterization of three marine fungi, including Emericellopsis atlantica sp. nov. with signatures of a generalist lifestyle and marine biomass degradation.</title>
        <authorList>
            <person name="Hagestad O.C."/>
            <person name="Hou L."/>
            <person name="Andersen J.H."/>
            <person name="Hansen E.H."/>
            <person name="Altermark B."/>
            <person name="Li C."/>
            <person name="Kuhnert E."/>
            <person name="Cox R.J."/>
            <person name="Crous P.W."/>
            <person name="Spatafora J.W."/>
            <person name="Lail K."/>
            <person name="Amirebrahimi M."/>
            <person name="Lipzen A."/>
            <person name="Pangilinan J."/>
            <person name="Andreopoulos W."/>
            <person name="Hayes R.D."/>
            <person name="Ng V."/>
            <person name="Grigoriev I.V."/>
            <person name="Jackson S.A."/>
            <person name="Sutton T.D.S."/>
            <person name="Dobson A.D.W."/>
            <person name="Rama T."/>
        </authorList>
    </citation>
    <scope>NUCLEOTIDE SEQUENCE</scope>
    <source>
        <strain evidence="2">TRa018bII</strain>
    </source>
</reference>
<proteinExistence type="predicted"/>